<dbReference type="AlphaFoldDB" id="A0A1G6WU95"/>
<gene>
    <name evidence="2" type="ORF">SAMN05216174_115149</name>
</gene>
<sequence length="249" mass="27336">MSPASASRWGLPLGALLVGGHPRVDQLRHDRAALRRRMPPSMIQSVVKPCRQLGSDRGPHPGRLVLSSPSPGPTAQSAAAPLPHDGTRSPRIRHCREISRQTAATSRRCRVRNRFSSTGALAAFVRAELRRLLRMLRVPDVLAEPAPAVRRGAYRTGTSHPIRTASSSRSGQPVENRAKGNTPWACWLRMAGAANDLPTPARRVRSWAAGVDIRPSQAMRTPGRDEPSRQCDTASVDRTYVRRRVRLPS</sequence>
<keyword evidence="3" id="KW-1185">Reference proteome</keyword>
<dbReference type="Proteomes" id="UP000199501">
    <property type="component" value="Unassembled WGS sequence"/>
</dbReference>
<evidence type="ECO:0000313" key="2">
    <source>
        <dbReference type="EMBL" id="SDD68757.1"/>
    </source>
</evidence>
<feature type="compositionally biased region" description="Polar residues" evidence="1">
    <location>
        <begin position="67"/>
        <end position="77"/>
    </location>
</feature>
<dbReference type="EMBL" id="FMZZ01000015">
    <property type="protein sequence ID" value="SDD68757.1"/>
    <property type="molecule type" value="Genomic_DNA"/>
</dbReference>
<feature type="region of interest" description="Disordered" evidence="1">
    <location>
        <begin position="152"/>
        <end position="178"/>
    </location>
</feature>
<evidence type="ECO:0000313" key="3">
    <source>
        <dbReference type="Proteomes" id="UP000199501"/>
    </source>
</evidence>
<feature type="region of interest" description="Disordered" evidence="1">
    <location>
        <begin position="51"/>
        <end position="90"/>
    </location>
</feature>
<reference evidence="3" key="1">
    <citation type="submission" date="2016-10" db="EMBL/GenBank/DDBJ databases">
        <authorList>
            <person name="Varghese N."/>
            <person name="Submissions S."/>
        </authorList>
    </citation>
    <scope>NUCLEOTIDE SEQUENCE [LARGE SCALE GENOMIC DNA]</scope>
    <source>
        <strain evidence="3">IBRC-M 10403</strain>
    </source>
</reference>
<accession>A0A1G6WU95</accession>
<protein>
    <submittedName>
        <fullName evidence="2">Uncharacterized protein</fullName>
    </submittedName>
</protein>
<feature type="compositionally biased region" description="Polar residues" evidence="1">
    <location>
        <begin position="156"/>
        <end position="173"/>
    </location>
</feature>
<proteinExistence type="predicted"/>
<dbReference type="STRING" id="1271860.SAMN05216174_115149"/>
<organism evidence="2 3">
    <name type="scientific">Actinokineospora iranica</name>
    <dbReference type="NCBI Taxonomy" id="1271860"/>
    <lineage>
        <taxon>Bacteria</taxon>
        <taxon>Bacillati</taxon>
        <taxon>Actinomycetota</taxon>
        <taxon>Actinomycetes</taxon>
        <taxon>Pseudonocardiales</taxon>
        <taxon>Pseudonocardiaceae</taxon>
        <taxon>Actinokineospora</taxon>
    </lineage>
</organism>
<name>A0A1G6WU95_9PSEU</name>
<evidence type="ECO:0000256" key="1">
    <source>
        <dbReference type="SAM" id="MobiDB-lite"/>
    </source>
</evidence>
<feature type="region of interest" description="Disordered" evidence="1">
    <location>
        <begin position="213"/>
        <end position="233"/>
    </location>
</feature>